<dbReference type="Gene3D" id="4.10.60.10">
    <property type="entry name" value="Zinc finger, CCHC-type"/>
    <property type="match status" value="1"/>
</dbReference>
<organism evidence="12 13">
    <name type="scientific">Stylonychia lemnae</name>
    <name type="common">Ciliate</name>
    <dbReference type="NCBI Taxonomy" id="5949"/>
    <lineage>
        <taxon>Eukaryota</taxon>
        <taxon>Sar</taxon>
        <taxon>Alveolata</taxon>
        <taxon>Ciliophora</taxon>
        <taxon>Intramacronucleata</taxon>
        <taxon>Spirotrichea</taxon>
        <taxon>Stichotrichia</taxon>
        <taxon>Sporadotrichida</taxon>
        <taxon>Oxytrichidae</taxon>
        <taxon>Stylonychinae</taxon>
        <taxon>Stylonychia</taxon>
    </lineage>
</organism>
<evidence type="ECO:0000256" key="5">
    <source>
        <dbReference type="ARBA" id="ARBA00022771"/>
    </source>
</evidence>
<dbReference type="Pfam" id="PF14608">
    <property type="entry name" value="zf-CCCH_2"/>
    <property type="match status" value="1"/>
</dbReference>
<feature type="domain" description="C3H1-type" evidence="10">
    <location>
        <begin position="26"/>
        <end position="53"/>
    </location>
</feature>
<keyword evidence="13" id="KW-1185">Reference proteome</keyword>
<feature type="domain" description="CCHC-type" evidence="11">
    <location>
        <begin position="182"/>
        <end position="198"/>
    </location>
</feature>
<keyword evidence="7" id="KW-0694">RNA-binding</keyword>
<evidence type="ECO:0000256" key="3">
    <source>
        <dbReference type="ARBA" id="ARBA00022723"/>
    </source>
</evidence>
<dbReference type="GO" id="GO:0006397">
    <property type="term" value="P:mRNA processing"/>
    <property type="evidence" value="ECO:0007669"/>
    <property type="project" value="UniProtKB-KW"/>
</dbReference>
<evidence type="ECO:0000256" key="2">
    <source>
        <dbReference type="ARBA" id="ARBA00022664"/>
    </source>
</evidence>
<dbReference type="OrthoDB" id="1914176at2759"/>
<dbReference type="PROSITE" id="PS50103">
    <property type="entry name" value="ZF_C3H1"/>
    <property type="match status" value="4"/>
</dbReference>
<accession>A0A078A712</accession>
<dbReference type="GO" id="GO:0005634">
    <property type="term" value="C:nucleus"/>
    <property type="evidence" value="ECO:0007669"/>
    <property type="project" value="UniProtKB-SubCell"/>
</dbReference>
<dbReference type="InterPro" id="IPR001878">
    <property type="entry name" value="Znf_CCHC"/>
</dbReference>
<keyword evidence="2" id="KW-0507">mRNA processing</keyword>
<evidence type="ECO:0000256" key="9">
    <source>
        <dbReference type="PROSITE-ProRule" id="PRU00723"/>
    </source>
</evidence>
<evidence type="ECO:0000256" key="7">
    <source>
        <dbReference type="ARBA" id="ARBA00022884"/>
    </source>
</evidence>
<dbReference type="PANTHER" id="PTHR23102">
    <property type="entry name" value="CLEAVAGE AND POLYADENYLATION SPECIFICITY FACTOR SUBUNIT 4-RELATED"/>
    <property type="match status" value="1"/>
</dbReference>
<feature type="zinc finger region" description="C3H1-type" evidence="9">
    <location>
        <begin position="109"/>
        <end position="135"/>
    </location>
</feature>
<dbReference type="SUPFAM" id="SSF57756">
    <property type="entry name" value="Retrovirus zinc finger-like domains"/>
    <property type="match status" value="1"/>
</dbReference>
<dbReference type="PROSITE" id="PS50158">
    <property type="entry name" value="ZF_CCHC"/>
    <property type="match status" value="2"/>
</dbReference>
<dbReference type="InParanoid" id="A0A078A712"/>
<dbReference type="InterPro" id="IPR045348">
    <property type="entry name" value="CPSF4/Yth1"/>
</dbReference>
<keyword evidence="8" id="KW-0539">Nucleus</keyword>
<evidence type="ECO:0000256" key="6">
    <source>
        <dbReference type="ARBA" id="ARBA00022833"/>
    </source>
</evidence>
<evidence type="ECO:0000259" key="10">
    <source>
        <dbReference type="PROSITE" id="PS50103"/>
    </source>
</evidence>
<evidence type="ECO:0000256" key="4">
    <source>
        <dbReference type="ARBA" id="ARBA00022737"/>
    </source>
</evidence>
<dbReference type="Pfam" id="PF00642">
    <property type="entry name" value="zf-CCCH"/>
    <property type="match status" value="1"/>
</dbReference>
<dbReference type="GO" id="GO:0008270">
    <property type="term" value="F:zinc ion binding"/>
    <property type="evidence" value="ECO:0007669"/>
    <property type="project" value="UniProtKB-KW"/>
</dbReference>
<proteinExistence type="predicted"/>
<dbReference type="Gene3D" id="4.10.1000.10">
    <property type="entry name" value="Zinc finger, CCCH-type"/>
    <property type="match status" value="2"/>
</dbReference>
<dbReference type="InterPro" id="IPR036855">
    <property type="entry name" value="Znf_CCCH_sf"/>
</dbReference>
<evidence type="ECO:0000313" key="13">
    <source>
        <dbReference type="Proteomes" id="UP000039865"/>
    </source>
</evidence>
<evidence type="ECO:0000259" key="11">
    <source>
        <dbReference type="PROSITE" id="PS50158"/>
    </source>
</evidence>
<dbReference type="SUPFAM" id="SSF90229">
    <property type="entry name" value="CCCH zinc finger"/>
    <property type="match status" value="1"/>
</dbReference>
<dbReference type="InterPro" id="IPR036875">
    <property type="entry name" value="Znf_CCHC_sf"/>
</dbReference>
<keyword evidence="3 9" id="KW-0479">Metal-binding</keyword>
<comment type="subcellular location">
    <subcellularLocation>
        <location evidence="1">Nucleus</location>
    </subcellularLocation>
</comment>
<feature type="domain" description="CCHC-type" evidence="11">
    <location>
        <begin position="225"/>
        <end position="239"/>
    </location>
</feature>
<feature type="domain" description="C3H1-type" evidence="10">
    <location>
        <begin position="84"/>
        <end position="108"/>
    </location>
</feature>
<feature type="zinc finger region" description="C3H1-type" evidence="9">
    <location>
        <begin position="84"/>
        <end position="108"/>
    </location>
</feature>
<dbReference type="AlphaFoldDB" id="A0A078A712"/>
<feature type="domain" description="C3H1-type" evidence="10">
    <location>
        <begin position="54"/>
        <end position="82"/>
    </location>
</feature>
<dbReference type="Proteomes" id="UP000039865">
    <property type="component" value="Unassembled WGS sequence"/>
</dbReference>
<reference evidence="12 13" key="1">
    <citation type="submission" date="2014-06" db="EMBL/GenBank/DDBJ databases">
        <authorList>
            <person name="Swart Estienne"/>
        </authorList>
    </citation>
    <scope>NUCLEOTIDE SEQUENCE [LARGE SCALE GENOMIC DNA]</scope>
    <source>
        <strain evidence="12 13">130c</strain>
    </source>
</reference>
<keyword evidence="6 9" id="KW-0862">Zinc</keyword>
<protein>
    <submittedName>
        <fullName evidence="12">Protein cpsf-4</fullName>
    </submittedName>
</protein>
<dbReference type="InterPro" id="IPR000571">
    <property type="entry name" value="Znf_CCCH"/>
</dbReference>
<feature type="zinc finger region" description="C3H1-type" evidence="9">
    <location>
        <begin position="54"/>
        <end position="82"/>
    </location>
</feature>
<dbReference type="SMART" id="SM00356">
    <property type="entry name" value="ZnF_C3H1"/>
    <property type="match status" value="4"/>
</dbReference>
<sequence>MNEQQLTRNQIQAILESQTRKVDESKRKRTVCVHWLSNQCKKDERCEFLHVFQEDKIPPCRYYLQEGDCSKGDKCVFRHVNAQEKRTEDCPYYERGFCRLGIFCSLNHYQKKICQNYMYGFCPKGPDCDLEHIKSVIADNETTLKILANFPDNENWFDKNALSQSHQQQQQQPWQKAMVKVRCHRCGSVGHKSTYCQEEQITPEQLNQILAEDEQYNMQNRAVLCFKCKRYGHYANVCPTRSQNNQAVDAIGQLFPNLNFDTGTTSTANIGAATTNIFGIQGTNDQAPSGYADQNISQLDHQNEAMNSAGGDPNDITQNLRNIQRMLDGQGGVGAGSSQDNQMVRVTSVSLQELPLTFEQINMAINNCAMVIQQEGFMSMQ</sequence>
<evidence type="ECO:0000256" key="1">
    <source>
        <dbReference type="ARBA" id="ARBA00004123"/>
    </source>
</evidence>
<dbReference type="EMBL" id="CCKQ01006053">
    <property type="protein sequence ID" value="CDW77342.1"/>
    <property type="molecule type" value="Genomic_DNA"/>
</dbReference>
<gene>
    <name evidence="12" type="primary">Contig12214.g13049</name>
    <name evidence="12" type="ORF">STYLEM_6302</name>
</gene>
<dbReference type="SMART" id="SM00343">
    <property type="entry name" value="ZnF_C2HC"/>
    <property type="match status" value="2"/>
</dbReference>
<dbReference type="GO" id="GO:0003723">
    <property type="term" value="F:RNA binding"/>
    <property type="evidence" value="ECO:0007669"/>
    <property type="project" value="UniProtKB-KW"/>
</dbReference>
<evidence type="ECO:0000313" key="12">
    <source>
        <dbReference type="EMBL" id="CDW77342.1"/>
    </source>
</evidence>
<feature type="domain" description="C3H1-type" evidence="10">
    <location>
        <begin position="109"/>
        <end position="135"/>
    </location>
</feature>
<dbReference type="Pfam" id="PF00098">
    <property type="entry name" value="zf-CCHC"/>
    <property type="match status" value="1"/>
</dbReference>
<keyword evidence="5 9" id="KW-0863">Zinc-finger</keyword>
<dbReference type="PANTHER" id="PTHR23102:SF24">
    <property type="entry name" value="CLEAVAGE AND POLYADENYLATION SPECIFICITY FACTOR SUBUNIT 4"/>
    <property type="match status" value="1"/>
</dbReference>
<keyword evidence="4" id="KW-0677">Repeat</keyword>
<feature type="zinc finger region" description="C3H1-type" evidence="9">
    <location>
        <begin position="26"/>
        <end position="53"/>
    </location>
</feature>
<evidence type="ECO:0000256" key="8">
    <source>
        <dbReference type="ARBA" id="ARBA00023242"/>
    </source>
</evidence>
<name>A0A078A712_STYLE</name>